<feature type="transmembrane region" description="Helical" evidence="7">
    <location>
        <begin position="162"/>
        <end position="185"/>
    </location>
</feature>
<keyword evidence="7" id="KW-0812">Transmembrane</keyword>
<feature type="transmembrane region" description="Helical" evidence="7">
    <location>
        <begin position="136"/>
        <end position="155"/>
    </location>
</feature>
<evidence type="ECO:0000256" key="2">
    <source>
        <dbReference type="ARBA" id="ARBA00022723"/>
    </source>
</evidence>
<comment type="similarity">
    <text evidence="6">Belongs to the peptidase M48 family.</text>
</comment>
<evidence type="ECO:0000256" key="7">
    <source>
        <dbReference type="SAM" id="Phobius"/>
    </source>
</evidence>
<keyword evidence="3 6" id="KW-0378">Hydrolase</keyword>
<dbReference type="PANTHER" id="PTHR10120">
    <property type="entry name" value="CAAX PRENYL PROTEASE 1"/>
    <property type="match status" value="1"/>
</dbReference>
<dbReference type="EMBL" id="JAPDDP010000060">
    <property type="protein sequence ID" value="MDA0183787.1"/>
    <property type="molecule type" value="Genomic_DNA"/>
</dbReference>
<evidence type="ECO:0000313" key="11">
    <source>
        <dbReference type="Proteomes" id="UP001147653"/>
    </source>
</evidence>
<dbReference type="EC" id="3.4.24.-" evidence="10"/>
<feature type="domain" description="Peptidase M48" evidence="8">
    <location>
        <begin position="201"/>
        <end position="388"/>
    </location>
</feature>
<accession>A0A9X3NF13</accession>
<evidence type="ECO:0000256" key="6">
    <source>
        <dbReference type="RuleBase" id="RU003983"/>
    </source>
</evidence>
<evidence type="ECO:0000313" key="10">
    <source>
        <dbReference type="EMBL" id="MDA0183787.1"/>
    </source>
</evidence>
<dbReference type="InterPro" id="IPR001915">
    <property type="entry name" value="Peptidase_M48"/>
</dbReference>
<dbReference type="AlphaFoldDB" id="A0A9X3NF13"/>
<keyword evidence="2" id="KW-0479">Metal-binding</keyword>
<reference evidence="10" key="1">
    <citation type="submission" date="2022-10" db="EMBL/GenBank/DDBJ databases">
        <title>The WGS of Solirubrobacter phytolaccae KCTC 29190.</title>
        <authorList>
            <person name="Jiang Z."/>
        </authorList>
    </citation>
    <scope>NUCLEOTIDE SEQUENCE</scope>
    <source>
        <strain evidence="10">KCTC 29190</strain>
    </source>
</reference>
<comment type="cofactor">
    <cofactor evidence="6">
        <name>Zn(2+)</name>
        <dbReference type="ChEBI" id="CHEBI:29105"/>
    </cofactor>
    <text evidence="6">Binds 1 zinc ion per subunit.</text>
</comment>
<feature type="transmembrane region" description="Helical" evidence="7">
    <location>
        <begin position="274"/>
        <end position="293"/>
    </location>
</feature>
<keyword evidence="5 6" id="KW-0482">Metalloprotease</keyword>
<feature type="transmembrane region" description="Helical" evidence="7">
    <location>
        <begin position="305"/>
        <end position="324"/>
    </location>
</feature>
<evidence type="ECO:0000259" key="8">
    <source>
        <dbReference type="Pfam" id="PF01435"/>
    </source>
</evidence>
<dbReference type="Pfam" id="PF01435">
    <property type="entry name" value="Peptidase_M48"/>
    <property type="match status" value="1"/>
</dbReference>
<keyword evidence="1 6" id="KW-0645">Protease</keyword>
<feature type="transmembrane region" description="Helical" evidence="7">
    <location>
        <begin position="58"/>
        <end position="76"/>
    </location>
</feature>
<organism evidence="10 11">
    <name type="scientific">Solirubrobacter phytolaccae</name>
    <dbReference type="NCBI Taxonomy" id="1404360"/>
    <lineage>
        <taxon>Bacteria</taxon>
        <taxon>Bacillati</taxon>
        <taxon>Actinomycetota</taxon>
        <taxon>Thermoleophilia</taxon>
        <taxon>Solirubrobacterales</taxon>
        <taxon>Solirubrobacteraceae</taxon>
        <taxon>Solirubrobacter</taxon>
    </lineage>
</organism>
<keyword evidence="7" id="KW-1133">Transmembrane helix</keyword>
<dbReference type="GO" id="GO:0046872">
    <property type="term" value="F:metal ion binding"/>
    <property type="evidence" value="ECO:0007669"/>
    <property type="project" value="UniProtKB-KW"/>
</dbReference>
<evidence type="ECO:0000256" key="1">
    <source>
        <dbReference type="ARBA" id="ARBA00022670"/>
    </source>
</evidence>
<keyword evidence="7" id="KW-0472">Membrane</keyword>
<dbReference type="Gene3D" id="3.30.2010.10">
    <property type="entry name" value="Metalloproteases ('zincins'), catalytic domain"/>
    <property type="match status" value="1"/>
</dbReference>
<feature type="transmembrane region" description="Helical" evidence="7">
    <location>
        <begin position="88"/>
        <end position="108"/>
    </location>
</feature>
<evidence type="ECO:0000256" key="5">
    <source>
        <dbReference type="ARBA" id="ARBA00023049"/>
    </source>
</evidence>
<dbReference type="Proteomes" id="UP001147653">
    <property type="component" value="Unassembled WGS sequence"/>
</dbReference>
<dbReference type="Pfam" id="PF16491">
    <property type="entry name" value="Peptidase_M48_N"/>
    <property type="match status" value="1"/>
</dbReference>
<evidence type="ECO:0000256" key="4">
    <source>
        <dbReference type="ARBA" id="ARBA00022833"/>
    </source>
</evidence>
<evidence type="ECO:0000259" key="9">
    <source>
        <dbReference type="Pfam" id="PF16491"/>
    </source>
</evidence>
<dbReference type="GO" id="GO:0006508">
    <property type="term" value="P:proteolysis"/>
    <property type="evidence" value="ECO:0007669"/>
    <property type="project" value="UniProtKB-KW"/>
</dbReference>
<feature type="domain" description="CAAX prenyl protease 1 N-terminal" evidence="9">
    <location>
        <begin position="85"/>
        <end position="191"/>
    </location>
</feature>
<gene>
    <name evidence="10" type="ORF">OJ997_26000</name>
</gene>
<dbReference type="RefSeq" id="WP_270028200.1">
    <property type="nucleotide sequence ID" value="NZ_JAPDDP010000060.1"/>
</dbReference>
<evidence type="ECO:0000256" key="3">
    <source>
        <dbReference type="ARBA" id="ARBA00022801"/>
    </source>
</evidence>
<dbReference type="InterPro" id="IPR032456">
    <property type="entry name" value="Peptidase_M48_N"/>
</dbReference>
<proteinExistence type="inferred from homology"/>
<comment type="caution">
    <text evidence="10">The sequence shown here is derived from an EMBL/GenBank/DDBJ whole genome shotgun (WGS) entry which is preliminary data.</text>
</comment>
<keyword evidence="4 6" id="KW-0862">Zinc</keyword>
<sequence length="405" mass="42755">MPQRLRLPVAVVAAIVVAEAAVLLLRPKERYPVVEADVRAYFSDAELDRAVQFRTGQLWLYGGRTVVELGILILAVRYAPRAGRRPVLTGAAAAAAITLATTAAALPLRAASRERAKHVGLVTQSWGGWAADTAKSTAIGAGLAAGGGALLVVGMRRFGRDWWAPGAAAVAGFAVLFSYLGPVLLDPVFNRFTPLPAGAARDDVLELARKAGVEVGEVYEVDASRRTTAANAYVTGLGHTKRVVLYDTLLEDFTPAETRLVVAHELGHVKFNDVPGGLLFVALVAPLGMLVVARATERLTQPGTTAVPAAVLSLALATPALTLISNQLSRAIERRADDFALRMTDEPDAMVGFERRITLQNVGDPDPPGWQQLLMGTHPTTMERIGQALGATRRSGSPDGSPGGA</sequence>
<keyword evidence="11" id="KW-1185">Reference proteome</keyword>
<name>A0A9X3NF13_9ACTN</name>
<dbReference type="GO" id="GO:0004222">
    <property type="term" value="F:metalloendopeptidase activity"/>
    <property type="evidence" value="ECO:0007669"/>
    <property type="project" value="InterPro"/>
</dbReference>
<protein>
    <submittedName>
        <fullName evidence="10">M48 family metalloprotease</fullName>
        <ecNumber evidence="10">3.4.24.-</ecNumber>
    </submittedName>
</protein>